<feature type="region of interest" description="Disordered" evidence="1">
    <location>
        <begin position="140"/>
        <end position="171"/>
    </location>
</feature>
<evidence type="ECO:0000313" key="4">
    <source>
        <dbReference type="EMBL" id="KAF7118270.1"/>
    </source>
</evidence>
<dbReference type="EMBL" id="JACBAD010002072">
    <property type="protein sequence ID" value="KAF7118270.1"/>
    <property type="molecule type" value="Genomic_DNA"/>
</dbReference>
<evidence type="ECO:0000256" key="3">
    <source>
        <dbReference type="SAM" id="SignalP"/>
    </source>
</evidence>
<dbReference type="AlphaFoldDB" id="A0A8H6P5W7"/>
<feature type="compositionally biased region" description="Basic and acidic residues" evidence="1">
    <location>
        <begin position="408"/>
        <end position="423"/>
    </location>
</feature>
<comment type="caution">
    <text evidence="4">The sequence shown here is derived from an EMBL/GenBank/DDBJ whole genome shotgun (WGS) entry which is preliminary data.</text>
</comment>
<feature type="chain" id="PRO_5034156896" evidence="3">
    <location>
        <begin position="22"/>
        <end position="465"/>
    </location>
</feature>
<feature type="compositionally biased region" description="Low complexity" evidence="1">
    <location>
        <begin position="158"/>
        <end position="167"/>
    </location>
</feature>
<feature type="transmembrane region" description="Helical" evidence="2">
    <location>
        <begin position="185"/>
        <end position="207"/>
    </location>
</feature>
<feature type="compositionally biased region" description="Polar residues" evidence="1">
    <location>
        <begin position="387"/>
        <end position="399"/>
    </location>
</feature>
<feature type="signal peptide" evidence="3">
    <location>
        <begin position="1"/>
        <end position="21"/>
    </location>
</feature>
<evidence type="ECO:0000256" key="1">
    <source>
        <dbReference type="SAM" id="MobiDB-lite"/>
    </source>
</evidence>
<keyword evidence="3" id="KW-0732">Signal</keyword>
<keyword evidence="2" id="KW-0812">Transmembrane</keyword>
<accession>A0A8H6P5W7</accession>
<name>A0A8H6P5W7_9EURO</name>
<keyword evidence="5" id="KW-1185">Reference proteome</keyword>
<sequence length="465" mass="51122">MQGSLLITLALLSGATYTLQSGPPLDLCSPEPSIDSSASLPSQSIAVSASVRLSTAPKGIRSWPKDKWESIYNFFKDKLHVQRLSLREDDRLNVELSDQVDTSDGINRLDITVASVDSTEHQSSIAMETRAGPTKLHRLASRRSHRTCTPTAVHKRTASSTPDSVTPTPSPKSYIPHWSYKKHSIAAAIVFVVIAAVAFIALTILLIRRLRQSWKRYKKRKRDYVNSKYFAISPLDDNIASYSIGTPKIKRSRELSLSRKSRSTTKPYVAEEATSLGAVARAICANPDAMPVSPLDSVAAPKQSEARLSRASVTERLGKPELPTEPWRAGLVPKQVVIVSPLNRMVSGKAAEIGWQSSLRTIDEVSVPEPEAGPQRPIGKIRREDGNQTPSPDQPSRLTGPQRALGKVRREDGNQTPSEDRLSRLTGSRKPHGKAACENVNQTPSTDLLYRLPSIERSTSPLFEF</sequence>
<dbReference type="OrthoDB" id="4501674at2759"/>
<protein>
    <submittedName>
        <fullName evidence="4">Uncharacterized protein</fullName>
    </submittedName>
</protein>
<reference evidence="4" key="1">
    <citation type="submission" date="2020-06" db="EMBL/GenBank/DDBJ databases">
        <title>Draft genome sequences of strains closely related to Aspergillus parafelis and Aspergillus hiratsukae.</title>
        <authorList>
            <person name="Dos Santos R.A.C."/>
            <person name="Rivero-Menendez O."/>
            <person name="Steenwyk J.L."/>
            <person name="Mead M.E."/>
            <person name="Goldman G.H."/>
            <person name="Alastruey-Izquierdo A."/>
            <person name="Rokas A."/>
        </authorList>
    </citation>
    <scope>NUCLEOTIDE SEQUENCE</scope>
    <source>
        <strain evidence="4">CNM-CM5793</strain>
    </source>
</reference>
<keyword evidence="2" id="KW-1133">Transmembrane helix</keyword>
<proteinExistence type="predicted"/>
<dbReference type="Proteomes" id="UP000630445">
    <property type="component" value="Unassembled WGS sequence"/>
</dbReference>
<evidence type="ECO:0000313" key="5">
    <source>
        <dbReference type="Proteomes" id="UP000630445"/>
    </source>
</evidence>
<gene>
    <name evidence="4" type="ORF">CNMCM5793_007686</name>
</gene>
<feature type="region of interest" description="Disordered" evidence="1">
    <location>
        <begin position="295"/>
        <end position="326"/>
    </location>
</feature>
<feature type="region of interest" description="Disordered" evidence="1">
    <location>
        <begin position="364"/>
        <end position="445"/>
    </location>
</feature>
<evidence type="ECO:0000256" key="2">
    <source>
        <dbReference type="SAM" id="Phobius"/>
    </source>
</evidence>
<keyword evidence="2" id="KW-0472">Membrane</keyword>
<organism evidence="4 5">
    <name type="scientific">Aspergillus hiratsukae</name>
    <dbReference type="NCBI Taxonomy" id="1194566"/>
    <lineage>
        <taxon>Eukaryota</taxon>
        <taxon>Fungi</taxon>
        <taxon>Dikarya</taxon>
        <taxon>Ascomycota</taxon>
        <taxon>Pezizomycotina</taxon>
        <taxon>Eurotiomycetes</taxon>
        <taxon>Eurotiomycetidae</taxon>
        <taxon>Eurotiales</taxon>
        <taxon>Aspergillaceae</taxon>
        <taxon>Aspergillus</taxon>
        <taxon>Aspergillus subgen. Fumigati</taxon>
    </lineage>
</organism>